<gene>
    <name evidence="2" type="ORF">CVS30_03790</name>
</gene>
<evidence type="ECO:0000313" key="2">
    <source>
        <dbReference type="EMBL" id="PYI39791.1"/>
    </source>
</evidence>
<dbReference type="Pfam" id="PF13443">
    <property type="entry name" value="HTH_26"/>
    <property type="match status" value="1"/>
</dbReference>
<dbReference type="SUPFAM" id="SSF47413">
    <property type="entry name" value="lambda repressor-like DNA-binding domains"/>
    <property type="match status" value="1"/>
</dbReference>
<dbReference type="InterPro" id="IPR010982">
    <property type="entry name" value="Lambda_DNA-bd_dom_sf"/>
</dbReference>
<name>A0A2V5IUZ0_9MICC</name>
<dbReference type="InterPro" id="IPR001387">
    <property type="entry name" value="Cro/C1-type_HTH"/>
</dbReference>
<reference evidence="2 3" key="1">
    <citation type="submission" date="2018-05" db="EMBL/GenBank/DDBJ databases">
        <title>Genetic diversity of glacier-inhabiting Cryobacterium bacteria in China and description of Cryobacterium mengkeensis sp. nov. and Arthrobacter glacialis sp. nov.</title>
        <authorList>
            <person name="Liu Q."/>
            <person name="Xin Y.-H."/>
        </authorList>
    </citation>
    <scope>NUCLEOTIDE SEQUENCE [LARGE SCALE GENOMIC DNA]</scope>
    <source>
        <strain evidence="2 3">B7</strain>
    </source>
</reference>
<feature type="domain" description="HTH cro/C1-type" evidence="1">
    <location>
        <begin position="30"/>
        <end position="77"/>
    </location>
</feature>
<comment type="caution">
    <text evidence="2">The sequence shown here is derived from an EMBL/GenBank/DDBJ whole genome shotgun (WGS) entry which is preliminary data.</text>
</comment>
<dbReference type="CDD" id="cd00093">
    <property type="entry name" value="HTH_XRE"/>
    <property type="match status" value="1"/>
</dbReference>
<dbReference type="AlphaFoldDB" id="A0A2V5IUZ0"/>
<dbReference type="Gene3D" id="1.10.260.40">
    <property type="entry name" value="lambda repressor-like DNA-binding domains"/>
    <property type="match status" value="1"/>
</dbReference>
<keyword evidence="3" id="KW-1185">Reference proteome</keyword>
<dbReference type="EMBL" id="QJVC01000002">
    <property type="protein sequence ID" value="PYI39791.1"/>
    <property type="molecule type" value="Genomic_DNA"/>
</dbReference>
<sequence length="79" mass="8774">MAASSTPNIDPDEWCQLLAKRIHGLVETSPLSRKDVAAAVGLTPDRMRRKLRGETRLMITDVFAFARVLEIKPSELIAV</sequence>
<evidence type="ECO:0000313" key="3">
    <source>
        <dbReference type="Proteomes" id="UP000247980"/>
    </source>
</evidence>
<evidence type="ECO:0000259" key="1">
    <source>
        <dbReference type="Pfam" id="PF13443"/>
    </source>
</evidence>
<protein>
    <recommendedName>
        <fullName evidence="1">HTH cro/C1-type domain-containing protein</fullName>
    </recommendedName>
</protein>
<proteinExistence type="predicted"/>
<dbReference type="GO" id="GO:0003677">
    <property type="term" value="F:DNA binding"/>
    <property type="evidence" value="ECO:0007669"/>
    <property type="project" value="InterPro"/>
</dbReference>
<organism evidence="2 3">
    <name type="scientific">Arthrobacter psychrolactophilus</name>
    <dbReference type="NCBI Taxonomy" id="92442"/>
    <lineage>
        <taxon>Bacteria</taxon>
        <taxon>Bacillati</taxon>
        <taxon>Actinomycetota</taxon>
        <taxon>Actinomycetes</taxon>
        <taxon>Micrococcales</taxon>
        <taxon>Micrococcaceae</taxon>
        <taxon>Arthrobacter</taxon>
    </lineage>
</organism>
<accession>A0A2V5IUZ0</accession>
<dbReference type="Proteomes" id="UP000247980">
    <property type="component" value="Unassembled WGS sequence"/>
</dbReference>
<dbReference type="RefSeq" id="WP_110483964.1">
    <property type="nucleotide sequence ID" value="NZ_QJVC01000002.1"/>
</dbReference>